<comment type="caution">
    <text evidence="2">The sequence shown here is derived from an EMBL/GenBank/DDBJ whole genome shotgun (WGS) entry which is preliminary data.</text>
</comment>
<dbReference type="AlphaFoldDB" id="A0A843US04"/>
<feature type="transmembrane region" description="Helical" evidence="1">
    <location>
        <begin position="330"/>
        <end position="353"/>
    </location>
</feature>
<gene>
    <name evidence="2" type="ORF">Taro_018672</name>
</gene>
<evidence type="ECO:0000313" key="2">
    <source>
        <dbReference type="EMBL" id="MQL86151.1"/>
    </source>
</evidence>
<keyword evidence="3" id="KW-1185">Reference proteome</keyword>
<feature type="transmembrane region" description="Helical" evidence="1">
    <location>
        <begin position="285"/>
        <end position="310"/>
    </location>
</feature>
<sequence>MVETMASPRGWIVTVDRPTIQNVAYSTTGSSRRWRRMSVCGDVVREEEGRAWCCGIVDLAWSEEEVAVHREGPSWVRFFVTGVLSFRFVPDSVGFCGSRVFPTALAGEGLVIPTGPCSRGSPPYFVQLGARRRESSVSDGLQRRLWCRGLSAAVRASIVFGSMGGGATLGVPGEGSERSGRYSVRLPCMIRARVVGCSCCCAACVASVVTRHVRAVAAWLALDSLAVVFLVWRTLASQSNLLFVHASAQSTLSFELSSSVEVLPKFFSVGSGGSENGALVVLVEVLPGLACVASAVLLAVVFSLMVRIIWIVHSGEGSSQDRPLSLLAELLHWPACLVVHFQVFSAALVGLRVPMAYMVCFVSRALRALLDGGLVSVVVLGWLCFVWKFVIEVVLLALAHQRVAAGLGPTWPVAIFQACGSWNVAFGSPIGGTSGFGRDLCPVWKPMAESLFGSSGDSEVYRLASTRPCGLSTLGGVRLWLDLKRLLCFRR</sequence>
<evidence type="ECO:0000313" key="3">
    <source>
        <dbReference type="Proteomes" id="UP000652761"/>
    </source>
</evidence>
<reference evidence="2" key="1">
    <citation type="submission" date="2017-07" db="EMBL/GenBank/DDBJ databases">
        <title>Taro Niue Genome Assembly and Annotation.</title>
        <authorList>
            <person name="Atibalentja N."/>
            <person name="Keating K."/>
            <person name="Fields C.J."/>
        </authorList>
    </citation>
    <scope>NUCLEOTIDE SEQUENCE</scope>
    <source>
        <strain evidence="2">Niue_2</strain>
        <tissue evidence="2">Leaf</tissue>
    </source>
</reference>
<evidence type="ECO:0000256" key="1">
    <source>
        <dbReference type="SAM" id="Phobius"/>
    </source>
</evidence>
<feature type="transmembrane region" description="Helical" evidence="1">
    <location>
        <begin position="373"/>
        <end position="398"/>
    </location>
</feature>
<protein>
    <submittedName>
        <fullName evidence="2">Uncharacterized protein</fullName>
    </submittedName>
</protein>
<keyword evidence="1" id="KW-0812">Transmembrane</keyword>
<name>A0A843US04_COLES</name>
<dbReference type="EMBL" id="NMUH01000877">
    <property type="protein sequence ID" value="MQL86151.1"/>
    <property type="molecule type" value="Genomic_DNA"/>
</dbReference>
<dbReference type="Proteomes" id="UP000652761">
    <property type="component" value="Unassembled WGS sequence"/>
</dbReference>
<keyword evidence="1" id="KW-1133">Transmembrane helix</keyword>
<feature type="non-terminal residue" evidence="2">
    <location>
        <position position="1"/>
    </location>
</feature>
<keyword evidence="1" id="KW-0472">Membrane</keyword>
<accession>A0A843US04</accession>
<organism evidence="2 3">
    <name type="scientific">Colocasia esculenta</name>
    <name type="common">Wild taro</name>
    <name type="synonym">Arum esculentum</name>
    <dbReference type="NCBI Taxonomy" id="4460"/>
    <lineage>
        <taxon>Eukaryota</taxon>
        <taxon>Viridiplantae</taxon>
        <taxon>Streptophyta</taxon>
        <taxon>Embryophyta</taxon>
        <taxon>Tracheophyta</taxon>
        <taxon>Spermatophyta</taxon>
        <taxon>Magnoliopsida</taxon>
        <taxon>Liliopsida</taxon>
        <taxon>Araceae</taxon>
        <taxon>Aroideae</taxon>
        <taxon>Colocasieae</taxon>
        <taxon>Colocasia</taxon>
    </lineage>
</organism>
<proteinExistence type="predicted"/>